<evidence type="ECO:0000313" key="4">
    <source>
        <dbReference type="EMBL" id="MDT3766805.1"/>
    </source>
</evidence>
<protein>
    <submittedName>
        <fullName evidence="4">Penicillin-binding transpeptidase domain-containing protein</fullName>
    </submittedName>
</protein>
<dbReference type="InterPro" id="IPR001460">
    <property type="entry name" value="PCN-bd_Tpept"/>
</dbReference>
<feature type="domain" description="Penicillin-binding protein transpeptidase" evidence="2">
    <location>
        <begin position="156"/>
        <end position="479"/>
    </location>
</feature>
<organism evidence="4 5">
    <name type="scientific">Gleimia hominis</name>
    <dbReference type="NCBI Taxonomy" id="595468"/>
    <lineage>
        <taxon>Bacteria</taxon>
        <taxon>Bacillati</taxon>
        <taxon>Actinomycetota</taxon>
        <taxon>Actinomycetes</taxon>
        <taxon>Actinomycetales</taxon>
        <taxon>Actinomycetaceae</taxon>
        <taxon>Gleimia</taxon>
    </lineage>
</organism>
<comment type="caution">
    <text evidence="4">The sequence shown here is derived from an EMBL/GenBank/DDBJ whole genome shotgun (WGS) entry which is preliminary data.</text>
</comment>
<evidence type="ECO:0000313" key="5">
    <source>
        <dbReference type="Proteomes" id="UP001247542"/>
    </source>
</evidence>
<name>A0ABU3IC71_9ACTO</name>
<feature type="domain" description="Penicillin binding protein A dimerisation" evidence="3">
    <location>
        <begin position="52"/>
        <end position="134"/>
    </location>
</feature>
<dbReference type="EMBL" id="JASXSX010000001">
    <property type="protein sequence ID" value="MDT3766805.1"/>
    <property type="molecule type" value="Genomic_DNA"/>
</dbReference>
<dbReference type="Proteomes" id="UP001247542">
    <property type="component" value="Unassembled WGS sequence"/>
</dbReference>
<dbReference type="Gene3D" id="3.90.1310.10">
    <property type="entry name" value="Penicillin-binding protein 2a (Domain 2)"/>
    <property type="match status" value="1"/>
</dbReference>
<dbReference type="Pfam" id="PF21922">
    <property type="entry name" value="PBP_dimer_2"/>
    <property type="match status" value="1"/>
</dbReference>
<evidence type="ECO:0000259" key="3">
    <source>
        <dbReference type="Pfam" id="PF21922"/>
    </source>
</evidence>
<gene>
    <name evidence="4" type="ORF">QS713_01840</name>
</gene>
<evidence type="ECO:0000256" key="1">
    <source>
        <dbReference type="SAM" id="MobiDB-lite"/>
    </source>
</evidence>
<dbReference type="SUPFAM" id="SSF56601">
    <property type="entry name" value="beta-lactamase/transpeptidase-like"/>
    <property type="match status" value="1"/>
</dbReference>
<proteinExistence type="predicted"/>
<accession>A0ABU3IC71</accession>
<keyword evidence="5" id="KW-1185">Reference proteome</keyword>
<dbReference type="Gene3D" id="3.40.710.10">
    <property type="entry name" value="DD-peptidase/beta-lactamase superfamily"/>
    <property type="match status" value="1"/>
</dbReference>
<feature type="region of interest" description="Disordered" evidence="1">
    <location>
        <begin position="177"/>
        <end position="203"/>
    </location>
</feature>
<evidence type="ECO:0000259" key="2">
    <source>
        <dbReference type="Pfam" id="PF00905"/>
    </source>
</evidence>
<dbReference type="PANTHER" id="PTHR30627">
    <property type="entry name" value="PEPTIDOGLYCAN D,D-TRANSPEPTIDASE"/>
    <property type="match status" value="1"/>
</dbReference>
<dbReference type="RefSeq" id="WP_313271980.1">
    <property type="nucleotide sequence ID" value="NZ_JASXSX010000001.1"/>
</dbReference>
<dbReference type="InterPro" id="IPR012338">
    <property type="entry name" value="Beta-lactam/transpept-like"/>
</dbReference>
<reference evidence="4 5" key="1">
    <citation type="submission" date="2023-06" db="EMBL/GenBank/DDBJ databases">
        <title>Draft genome sequence of Gleimia hominis type strain CCUG 57540T.</title>
        <authorList>
            <person name="Salva-Serra F."/>
            <person name="Cardew S."/>
            <person name="Jensie Markopoulos S."/>
            <person name="Ohlen M."/>
            <person name="Inganas E."/>
            <person name="Svensson-Stadler L."/>
            <person name="Moore E.R.B."/>
        </authorList>
    </citation>
    <scope>NUCLEOTIDE SEQUENCE [LARGE SCALE GENOMIC DNA]</scope>
    <source>
        <strain evidence="4 5">CCUG 57540</strain>
    </source>
</reference>
<feature type="compositionally biased region" description="Basic and acidic residues" evidence="1">
    <location>
        <begin position="193"/>
        <end position="202"/>
    </location>
</feature>
<dbReference type="PANTHER" id="PTHR30627:SF24">
    <property type="entry name" value="PENICILLIN-BINDING PROTEIN 4B"/>
    <property type="match status" value="1"/>
</dbReference>
<dbReference type="Pfam" id="PF00905">
    <property type="entry name" value="Transpeptidase"/>
    <property type="match status" value="1"/>
</dbReference>
<feature type="compositionally biased region" description="Polar residues" evidence="1">
    <location>
        <begin position="177"/>
        <end position="188"/>
    </location>
</feature>
<dbReference type="InterPro" id="IPR054120">
    <property type="entry name" value="PBPA_dimer"/>
</dbReference>
<dbReference type="InterPro" id="IPR050515">
    <property type="entry name" value="Beta-lactam/transpept"/>
</dbReference>
<sequence>MNAQIRRLYILVVAMLAALALAATYIQFIAAPRLNADSRNSRTILHASERDRGPIVVAGRAVAESTPIPKTKRFERTYPGKALYAPVTGWFSVNLGSATGLEQYADTILEGNAPSLWTQRVQNLLTGADRQGGGISLTLNPRMQQAAAKGLGGRKGAAVALEAKTGKILTLYSSPSYDPTELSSSDNNKVLKRSKELSKDPNKPLVNRAIAGDRYPPGSAFKIITAAAMLESGKFNPDSTVEGGAAITLPGTNTKLPNITGMQCGDGHPTMAEAFARSCNTSFGQSAVTVGAEALRKQARAFGFDESLQIPMPVTESVFPDNLDEAQVPLAGIGQSDVQVTPMQMAMVGAAVANQGTLMKPYLIDQVLSSDLEKLKTTDPEELGQPISADTAKKLQAMMLDVVSKPYGTGQSMRTDAAKIAAKTGTAETGNDRTTAWVVAYNTGSDNPMVVAVAVEGDETSPHPGGGSDAGPIARAMLEAGLNG</sequence>